<feature type="transmembrane region" description="Helical" evidence="6">
    <location>
        <begin position="76"/>
        <end position="95"/>
    </location>
</feature>
<feature type="transmembrane region" description="Helical" evidence="6">
    <location>
        <begin position="304"/>
        <end position="327"/>
    </location>
</feature>
<evidence type="ECO:0000256" key="1">
    <source>
        <dbReference type="ARBA" id="ARBA00004141"/>
    </source>
</evidence>
<feature type="transmembrane region" description="Helical" evidence="6">
    <location>
        <begin position="192"/>
        <end position="220"/>
    </location>
</feature>
<evidence type="ECO:0000256" key="4">
    <source>
        <dbReference type="ARBA" id="ARBA00023136"/>
    </source>
</evidence>
<dbReference type="EMBL" id="JAIFTL010000190">
    <property type="protein sequence ID" value="KAG9321677.1"/>
    <property type="molecule type" value="Genomic_DNA"/>
</dbReference>
<proteinExistence type="predicted"/>
<evidence type="ECO:0008006" key="9">
    <source>
        <dbReference type="Google" id="ProtNLM"/>
    </source>
</evidence>
<evidence type="ECO:0000256" key="3">
    <source>
        <dbReference type="ARBA" id="ARBA00022989"/>
    </source>
</evidence>
<accession>A0A9P7ZZP5</accession>
<evidence type="ECO:0000313" key="8">
    <source>
        <dbReference type="Proteomes" id="UP000717515"/>
    </source>
</evidence>
<evidence type="ECO:0000256" key="5">
    <source>
        <dbReference type="SAM" id="MobiDB-lite"/>
    </source>
</evidence>
<dbReference type="Proteomes" id="UP000717515">
    <property type="component" value="Unassembled WGS sequence"/>
</dbReference>
<dbReference type="PANTHER" id="PTHR16201:SF11">
    <property type="entry name" value="PQ-LOOP REPEAT-CONTAINING PROTEIN"/>
    <property type="match status" value="1"/>
</dbReference>
<evidence type="ECO:0000256" key="6">
    <source>
        <dbReference type="SAM" id="Phobius"/>
    </source>
</evidence>
<feature type="compositionally biased region" description="Polar residues" evidence="5">
    <location>
        <begin position="41"/>
        <end position="50"/>
    </location>
</feature>
<evidence type="ECO:0000256" key="2">
    <source>
        <dbReference type="ARBA" id="ARBA00022692"/>
    </source>
</evidence>
<feature type="compositionally biased region" description="Basic and acidic residues" evidence="5">
    <location>
        <begin position="14"/>
        <end position="40"/>
    </location>
</feature>
<protein>
    <recommendedName>
        <fullName evidence="9">PQ loop repeat protein</fullName>
    </recommendedName>
</protein>
<name>A0A9P7ZZP5_MORAP</name>
<organism evidence="7 8">
    <name type="scientific">Mortierella alpina</name>
    <name type="common">Oleaginous fungus</name>
    <name type="synonym">Mortierella renispora</name>
    <dbReference type="NCBI Taxonomy" id="64518"/>
    <lineage>
        <taxon>Eukaryota</taxon>
        <taxon>Fungi</taxon>
        <taxon>Fungi incertae sedis</taxon>
        <taxon>Mucoromycota</taxon>
        <taxon>Mortierellomycotina</taxon>
        <taxon>Mortierellomycetes</taxon>
        <taxon>Mortierellales</taxon>
        <taxon>Mortierellaceae</taxon>
        <taxon>Mortierella</taxon>
    </lineage>
</organism>
<dbReference type="Gene3D" id="1.20.1280.290">
    <property type="match status" value="2"/>
</dbReference>
<evidence type="ECO:0000313" key="7">
    <source>
        <dbReference type="EMBL" id="KAG9321677.1"/>
    </source>
</evidence>
<dbReference type="AlphaFoldDB" id="A0A9P7ZZP5"/>
<dbReference type="InterPro" id="IPR051415">
    <property type="entry name" value="LAAT-1"/>
</dbReference>
<keyword evidence="4 6" id="KW-0472">Membrane</keyword>
<feature type="transmembrane region" description="Helical" evidence="6">
    <location>
        <begin position="148"/>
        <end position="171"/>
    </location>
</feature>
<sequence length="364" mass="40745">MGSIPSRMGHRNHHDNDYRKLENNGKDSSVQHDDNHRRLENNNSKPSSAALTPASIAASHDQGACTPRHNSYELTLSILLLLGISLSYLPQHYRIIHNKSSDGFSPWFLLLGCLSTYSSFLNIVILQWPVIQCCKVVTAGLCLESTLGIAQLGVQAIMFHFIFVLYMIYFPPYKKVSAFVHNMRLLCLPSRSFAWSFSLLVSKIVLGHILVSTFFTFLLLSVIDSSSSPNHEHSNNKMSAWLLVWAGFLGITSTFLAMIQYIPQIIETYFRKSVGALSIPMMLMQTPGAILLAVSLALRPGANWTTWILYAVTALLQASLLSMCLYYHIRAKRLGYSSFESAETAPLLAVHRQSTSYFESDNTN</sequence>
<dbReference type="GO" id="GO:0016020">
    <property type="term" value="C:membrane"/>
    <property type="evidence" value="ECO:0007669"/>
    <property type="project" value="UniProtKB-SubCell"/>
</dbReference>
<dbReference type="InterPro" id="IPR006603">
    <property type="entry name" value="PQ-loop_rpt"/>
</dbReference>
<dbReference type="SMART" id="SM00679">
    <property type="entry name" value="CTNS"/>
    <property type="match status" value="2"/>
</dbReference>
<keyword evidence="3 6" id="KW-1133">Transmembrane helix</keyword>
<feature type="transmembrane region" description="Helical" evidence="6">
    <location>
        <begin position="107"/>
        <end position="128"/>
    </location>
</feature>
<dbReference type="Pfam" id="PF04193">
    <property type="entry name" value="PQ-loop"/>
    <property type="match status" value="2"/>
</dbReference>
<comment type="caution">
    <text evidence="7">The sequence shown here is derived from an EMBL/GenBank/DDBJ whole genome shotgun (WGS) entry which is preliminary data.</text>
</comment>
<feature type="transmembrane region" description="Helical" evidence="6">
    <location>
        <begin position="274"/>
        <end position="298"/>
    </location>
</feature>
<reference evidence="7" key="1">
    <citation type="submission" date="2021-07" db="EMBL/GenBank/DDBJ databases">
        <title>Draft genome of Mortierella alpina, strain LL118, isolated from an aspen leaf litter sample.</title>
        <authorList>
            <person name="Yang S."/>
            <person name="Vinatzer B.A."/>
        </authorList>
    </citation>
    <scope>NUCLEOTIDE SEQUENCE</scope>
    <source>
        <strain evidence="7">LL118</strain>
    </source>
</reference>
<keyword evidence="2 6" id="KW-0812">Transmembrane</keyword>
<feature type="region of interest" description="Disordered" evidence="5">
    <location>
        <begin position="1"/>
        <end position="52"/>
    </location>
</feature>
<gene>
    <name evidence="7" type="ORF">KVV02_004081</name>
</gene>
<dbReference type="PANTHER" id="PTHR16201">
    <property type="entry name" value="SEVEN TRANSMEMBRANE PROTEIN 1-RELATED"/>
    <property type="match status" value="1"/>
</dbReference>
<feature type="transmembrane region" description="Helical" evidence="6">
    <location>
        <begin position="240"/>
        <end position="262"/>
    </location>
</feature>
<comment type="subcellular location">
    <subcellularLocation>
        <location evidence="1">Membrane</location>
        <topology evidence="1">Multi-pass membrane protein</topology>
    </subcellularLocation>
</comment>